<accession>A0A9Q1CTT9</accession>
<organism evidence="1 2">
    <name type="scientific">Holothuria leucospilota</name>
    <name type="common">Black long sea cucumber</name>
    <name type="synonym">Mertensiothuria leucospilota</name>
    <dbReference type="NCBI Taxonomy" id="206669"/>
    <lineage>
        <taxon>Eukaryota</taxon>
        <taxon>Metazoa</taxon>
        <taxon>Echinodermata</taxon>
        <taxon>Eleutherozoa</taxon>
        <taxon>Echinozoa</taxon>
        <taxon>Holothuroidea</taxon>
        <taxon>Aspidochirotacea</taxon>
        <taxon>Aspidochirotida</taxon>
        <taxon>Holothuriidae</taxon>
        <taxon>Holothuria</taxon>
    </lineage>
</organism>
<protein>
    <submittedName>
        <fullName evidence="1">Uncharacterized protein</fullName>
    </submittedName>
</protein>
<evidence type="ECO:0000313" key="1">
    <source>
        <dbReference type="EMBL" id="KAJ8050529.1"/>
    </source>
</evidence>
<reference evidence="1" key="1">
    <citation type="submission" date="2021-10" db="EMBL/GenBank/DDBJ databases">
        <title>Tropical sea cucumber genome reveals ecological adaptation and Cuvierian tubules defense mechanism.</title>
        <authorList>
            <person name="Chen T."/>
        </authorList>
    </citation>
    <scope>NUCLEOTIDE SEQUENCE</scope>
    <source>
        <strain evidence="1">Nanhai2018</strain>
        <tissue evidence="1">Muscle</tissue>
    </source>
</reference>
<dbReference type="Proteomes" id="UP001152320">
    <property type="component" value="Chromosome 1"/>
</dbReference>
<keyword evidence="2" id="KW-1185">Reference proteome</keyword>
<name>A0A9Q1CTT9_HOLLE</name>
<dbReference type="EMBL" id="JAIZAY010000001">
    <property type="protein sequence ID" value="KAJ8050529.1"/>
    <property type="molecule type" value="Genomic_DNA"/>
</dbReference>
<gene>
    <name evidence="1" type="ORF">HOLleu_03764</name>
</gene>
<sequence>MIFGSEMTKSTHLQIRQLTNYEWTFEHLQIHLYTLNIHLFVLAMKAQSTNSALQATVEMLVIV</sequence>
<evidence type="ECO:0000313" key="2">
    <source>
        <dbReference type="Proteomes" id="UP001152320"/>
    </source>
</evidence>
<comment type="caution">
    <text evidence="1">The sequence shown here is derived from an EMBL/GenBank/DDBJ whole genome shotgun (WGS) entry which is preliminary data.</text>
</comment>
<proteinExistence type="predicted"/>
<dbReference type="AlphaFoldDB" id="A0A9Q1CTT9"/>